<dbReference type="InterPro" id="IPR015816">
    <property type="entry name" value="Vitellinogen_b-sht_N"/>
</dbReference>
<feature type="disulfide bond" evidence="5">
    <location>
        <begin position="382"/>
        <end position="387"/>
    </location>
</feature>
<dbReference type="GO" id="GO:0042157">
    <property type="term" value="P:lipoprotein metabolic process"/>
    <property type="evidence" value="ECO:0007669"/>
    <property type="project" value="TreeGrafter"/>
</dbReference>
<evidence type="ECO:0000256" key="5">
    <source>
        <dbReference type="PROSITE-ProRule" id="PRU00557"/>
    </source>
</evidence>
<name>A0A8D2KSK1_VARKO</name>
<dbReference type="InterPro" id="IPR015819">
    <property type="entry name" value="Lipid_transp_b-sht_shell"/>
</dbReference>
<reference evidence="7" key="2">
    <citation type="submission" date="2025-09" db="UniProtKB">
        <authorList>
            <consortium name="Ensembl"/>
        </authorList>
    </citation>
    <scope>IDENTIFICATION</scope>
</reference>
<evidence type="ECO:0000256" key="1">
    <source>
        <dbReference type="ARBA" id="ARBA00004240"/>
    </source>
</evidence>
<dbReference type="GO" id="GO:0005548">
    <property type="term" value="F:phospholipid transporter activity"/>
    <property type="evidence" value="ECO:0007669"/>
    <property type="project" value="InterPro"/>
</dbReference>
<keyword evidence="4" id="KW-0256">Endoplasmic reticulum</keyword>
<dbReference type="GO" id="GO:0008289">
    <property type="term" value="F:lipid binding"/>
    <property type="evidence" value="ECO:0007669"/>
    <property type="project" value="InterPro"/>
</dbReference>
<evidence type="ECO:0000256" key="3">
    <source>
        <dbReference type="ARBA" id="ARBA00022729"/>
    </source>
</evidence>
<dbReference type="SMART" id="SM00638">
    <property type="entry name" value="LPD_N"/>
    <property type="match status" value="1"/>
</dbReference>
<dbReference type="SUPFAM" id="SSF56968">
    <property type="entry name" value="Lipovitellin-phosvitin complex, beta-sheet shell regions"/>
    <property type="match status" value="1"/>
</dbReference>
<dbReference type="Ensembl" id="ENSVKKT00000005141.1">
    <property type="protein sequence ID" value="ENSVKKP00000005003.1"/>
    <property type="gene ID" value="ENSVKKG00000003714.1"/>
</dbReference>
<dbReference type="GO" id="GO:0005783">
    <property type="term" value="C:endoplasmic reticulum"/>
    <property type="evidence" value="ECO:0007669"/>
    <property type="project" value="UniProtKB-SubCell"/>
</dbReference>
<proteinExistence type="predicted"/>
<keyword evidence="3" id="KW-0732">Signal</keyword>
<dbReference type="PANTHER" id="PTHR13024">
    <property type="entry name" value="MICROSOMAL TRIGLYCERIDE TRANSFER PROTEIN, LARGE SUBUNIT"/>
    <property type="match status" value="1"/>
</dbReference>
<evidence type="ECO:0000256" key="2">
    <source>
        <dbReference type="ARBA" id="ARBA00022448"/>
    </source>
</evidence>
<reference evidence="7" key="1">
    <citation type="submission" date="2025-08" db="UniProtKB">
        <authorList>
            <consortium name="Ensembl"/>
        </authorList>
    </citation>
    <scope>IDENTIFICATION</scope>
</reference>
<dbReference type="Gene3D" id="2.30.230.10">
    <property type="entry name" value="Lipovitellin, beta-sheet shell regions, chain A"/>
    <property type="match status" value="1"/>
</dbReference>
<keyword evidence="5" id="KW-1015">Disulfide bond</keyword>
<dbReference type="GO" id="GO:0005794">
    <property type="term" value="C:Golgi apparatus"/>
    <property type="evidence" value="ECO:0007669"/>
    <property type="project" value="TreeGrafter"/>
</dbReference>
<dbReference type="InterPro" id="IPR039988">
    <property type="entry name" value="MTTP"/>
</dbReference>
<dbReference type="InterPro" id="IPR001747">
    <property type="entry name" value="Vitellogenin_N"/>
</dbReference>
<dbReference type="Pfam" id="PF01347">
    <property type="entry name" value="Vitellogenin_N"/>
    <property type="match status" value="2"/>
</dbReference>
<evidence type="ECO:0000259" key="6">
    <source>
        <dbReference type="PROSITE" id="PS51211"/>
    </source>
</evidence>
<dbReference type="InterPro" id="IPR011030">
    <property type="entry name" value="Lipovitellin_superhlx_dom"/>
</dbReference>
<dbReference type="GO" id="GO:0016323">
    <property type="term" value="C:basolateral plasma membrane"/>
    <property type="evidence" value="ECO:0007669"/>
    <property type="project" value="TreeGrafter"/>
</dbReference>
<dbReference type="AlphaFoldDB" id="A0A8D2KSK1"/>
<dbReference type="PANTHER" id="PTHR13024:SF2">
    <property type="entry name" value="MICROSOMAL TRIGLYCERIDE TRANSFER PROTEIN-LIKE"/>
    <property type="match status" value="1"/>
</dbReference>
<evidence type="ECO:0000256" key="4">
    <source>
        <dbReference type="ARBA" id="ARBA00022824"/>
    </source>
</evidence>
<keyword evidence="8" id="KW-1185">Reference proteome</keyword>
<accession>A0A8D2KSK1</accession>
<keyword evidence="2" id="KW-0813">Transport</keyword>
<dbReference type="OMA" id="KEPFEYR"/>
<feature type="domain" description="Vitellogenin" evidence="6">
    <location>
        <begin position="1"/>
        <end position="596"/>
    </location>
</feature>
<dbReference type="Gene3D" id="1.25.10.20">
    <property type="entry name" value="Vitellinogen, superhelical"/>
    <property type="match status" value="1"/>
</dbReference>
<dbReference type="Proteomes" id="UP000694545">
    <property type="component" value="Unplaced"/>
</dbReference>
<organism evidence="7 8">
    <name type="scientific">Varanus komodoensis</name>
    <name type="common">Komodo dragon</name>
    <dbReference type="NCBI Taxonomy" id="61221"/>
    <lineage>
        <taxon>Eukaryota</taxon>
        <taxon>Metazoa</taxon>
        <taxon>Chordata</taxon>
        <taxon>Craniata</taxon>
        <taxon>Vertebrata</taxon>
        <taxon>Euteleostomi</taxon>
        <taxon>Lepidosauria</taxon>
        <taxon>Squamata</taxon>
        <taxon>Bifurcata</taxon>
        <taxon>Unidentata</taxon>
        <taxon>Episquamata</taxon>
        <taxon>Toxicofera</taxon>
        <taxon>Anguimorpha</taxon>
        <taxon>Paleoanguimorpha</taxon>
        <taxon>Varanoidea</taxon>
        <taxon>Varanidae</taxon>
        <taxon>Varanus</taxon>
    </lineage>
</organism>
<dbReference type="InterPro" id="IPR045811">
    <property type="entry name" value="MTP_lip-bd"/>
</dbReference>
<dbReference type="SUPFAM" id="SSF48431">
    <property type="entry name" value="Lipovitellin-phosvitin complex, superhelical domain"/>
    <property type="match status" value="1"/>
</dbReference>
<protein>
    <recommendedName>
        <fullName evidence="6">Vitellogenin domain-containing protein</fullName>
    </recommendedName>
</protein>
<evidence type="ECO:0000313" key="8">
    <source>
        <dbReference type="Proteomes" id="UP000694545"/>
    </source>
</evidence>
<dbReference type="Pfam" id="PF19444">
    <property type="entry name" value="MTP_lip_bd"/>
    <property type="match status" value="1"/>
</dbReference>
<dbReference type="PROSITE" id="PS51211">
    <property type="entry name" value="VITELLOGENIN"/>
    <property type="match status" value="1"/>
</dbReference>
<comment type="caution">
    <text evidence="5">Lacks conserved residue(s) required for the propagation of feature annotation.</text>
</comment>
<sequence>ILYQYRYSLEGHLHHLSELPLQGGRIQVEALVDVQCLWRSVKDEHEQLLRVQIHNVQIKHDDDKHDEAVTSSMNSAIWCGQSYTELMLQPLFSSYCIFLCNQGDISGSCQVTYVVSEDSVLKMKDLHSCTRPAFGFSSVNKIFGVLWQPTSKTRYSMEGSLIKSALSEESHTISLILKSSIGANITSRQLLELVTQGPGSNELPQKSLPEALAAVLDKVHPMNITSEPSKRLCTKCPTVAHPFYFSAGFTTSSGCAEWRGGGLCLQGPWPSLMLRCSSPSRKSPPCLILFLSPPTSCSPFYIEAAVAAQTKAALAALSEFLDMRNKEQVPLQEKFLYAAAFSPRPSKELLRMVIDLLGGKKLVTSIWETGNLAIGSLIGKLCQMQLCELEEVRLQMERILHKLKSTRSNSERVIYLLSLKNALLPESIPTFLHYAEEGPAPISATALSALQRYPAQHISDTVKAAMKRIFYQVRRKYSNVLRLAAAEILLDNDPSPADFTHVLLVTRELQPEMAQFLLSKIQGILRSPHHPMIKDVLKDPQINNYYFLSSLAGNSISFLGPLAVTNDTLSTFGLKLLFSDIGFLRTSTTSFDVLSHGHQFQAAQVAFEAMGLDSVLAGDTPDEEEGFKAGMSVTLLGVQLRPVVFFDGYTDLMAKVFTSSGKPTSVMKGNVLLMDHQQAVPLQSGLQAVISLQGGLGLDVSADIHVNVWNQELTTDVETRGAMTIDFKAELDAPFFQVTLKSENEIEMATNFYTTATVTSLPVLMCLQVTEERVSHGQYISVSQSSANHDATAHEERRTSMPGRELALHPANAVMCKILLAGQ</sequence>
<evidence type="ECO:0000313" key="7">
    <source>
        <dbReference type="Ensembl" id="ENSVKKP00000005003.1"/>
    </source>
</evidence>
<comment type="subcellular location">
    <subcellularLocation>
        <location evidence="1">Endoplasmic reticulum</location>
    </subcellularLocation>
</comment>